<dbReference type="AlphaFoldDB" id="A0A0G4HZP1"/>
<feature type="compositionally biased region" description="Acidic residues" evidence="1">
    <location>
        <begin position="502"/>
        <end position="524"/>
    </location>
</feature>
<proteinExistence type="predicted"/>
<feature type="region of interest" description="Disordered" evidence="1">
    <location>
        <begin position="374"/>
        <end position="427"/>
    </location>
</feature>
<dbReference type="VEuPathDB" id="CryptoDB:Cvel_9773"/>
<feature type="region of interest" description="Disordered" evidence="1">
    <location>
        <begin position="308"/>
        <end position="355"/>
    </location>
</feature>
<feature type="compositionally biased region" description="Basic and acidic residues" evidence="1">
    <location>
        <begin position="336"/>
        <end position="345"/>
    </location>
</feature>
<protein>
    <submittedName>
        <fullName evidence="2">Uncharacterized protein</fullName>
    </submittedName>
</protein>
<feature type="compositionally biased region" description="Low complexity" evidence="1">
    <location>
        <begin position="319"/>
        <end position="333"/>
    </location>
</feature>
<feature type="compositionally biased region" description="Acidic residues" evidence="1">
    <location>
        <begin position="402"/>
        <end position="417"/>
    </location>
</feature>
<reference evidence="2" key="1">
    <citation type="submission" date="2014-11" db="EMBL/GenBank/DDBJ databases">
        <authorList>
            <person name="Otto D Thomas"/>
            <person name="Naeem Raeece"/>
        </authorList>
    </citation>
    <scope>NUCLEOTIDE SEQUENCE</scope>
</reference>
<feature type="compositionally biased region" description="Gly residues" evidence="1">
    <location>
        <begin position="525"/>
        <end position="540"/>
    </location>
</feature>
<feature type="region of interest" description="Disordered" evidence="1">
    <location>
        <begin position="493"/>
        <end position="577"/>
    </location>
</feature>
<name>A0A0G4HZP1_9ALVE</name>
<organism evidence="2">
    <name type="scientific">Chromera velia CCMP2878</name>
    <dbReference type="NCBI Taxonomy" id="1169474"/>
    <lineage>
        <taxon>Eukaryota</taxon>
        <taxon>Sar</taxon>
        <taxon>Alveolata</taxon>
        <taxon>Colpodellida</taxon>
        <taxon>Chromeraceae</taxon>
        <taxon>Chromera</taxon>
    </lineage>
</organism>
<sequence length="577" mass="62752">MESSPVAGASTMSVTQNLSPTFGLNSVTVQQTPILSEEQVKNASKQIKDITIGPAKATVSILGPSSMSLLPSYKVSKPKKDLPRELQRPLRIKSLERVKAIPDTLTDLCFKKLAENFSKLPEGFLDYLSDGEANAVGHNFEDSDLTKIYDHIDPNLPIPVAAPRIDDENYWQKRTLLHRRNRPTGSVLSGSGQARLLEHGGKWKRLYLETELARSLESLPLDPEDEEMDALKDQLKRSSPFVVSLKVNQLPSHMDVVPILDGLPHLTKLSITFGERRLGMNYDRGSFGMKLSDAMSLGESLRRQSDRILQQQQKKMQATGDIPTGTGPIPTLTQMQDRDNDKPDDPGITDLSLPSNLLEDELVQTLAEEVILRQGELGERPDEEDAAKMNKKNKNGNQKETGEEEDLEEEDAAEESSESARRNQSIRGDEKAVNALIEAVNENKSLVKLDLQLCGFPPDVYRAMQTAVKHRDLERKGIPVDRWMKVVEKLEMASGGEGEGVREEEGEGEANAEGGGEGEGDGQGEDGQGAEGGEGGGGTPVEGEKDNAENGKKEQGGNSSKEGAASDKPAAEGGGGA</sequence>
<feature type="compositionally biased region" description="Basic and acidic residues" evidence="1">
    <location>
        <begin position="542"/>
        <end position="555"/>
    </location>
</feature>
<evidence type="ECO:0000256" key="1">
    <source>
        <dbReference type="SAM" id="MobiDB-lite"/>
    </source>
</evidence>
<accession>A0A0G4HZP1</accession>
<gene>
    <name evidence="2" type="ORF">Cvel_9773</name>
</gene>
<dbReference type="EMBL" id="CDMZ01004543">
    <property type="protein sequence ID" value="CEM50064.1"/>
    <property type="molecule type" value="Genomic_DNA"/>
</dbReference>
<evidence type="ECO:0000313" key="2">
    <source>
        <dbReference type="EMBL" id="CEM50064.1"/>
    </source>
</evidence>